<dbReference type="InterPro" id="IPR012337">
    <property type="entry name" value="RNaseH-like_sf"/>
</dbReference>
<protein>
    <submittedName>
        <fullName evidence="3">3'-5' exonuclease domain-containing protein</fullName>
    </submittedName>
</protein>
<dbReference type="InterPro" id="IPR036397">
    <property type="entry name" value="RNaseH_sf"/>
</dbReference>
<sequence>MSLGINIFKRNVENWVTLLRRLNHNDIQIPVNRAYGLLRFSLKLRYEDKKVDSYFLNDIAYRVICQHPSLKNFFEKRLREEMDLEEAERWESMHIGSDKYPRFFPFEDNPNDDLYAEKSDYLSLPRSTSVKVCLKDDEIREAAATIKCANESGFNVVGFDCEWPPYSDSNYISLIQIALDNQCFLIDASYGNKKIIGELLNELFSANNLIKLGKSPIDDVCKLLRAYPDVKALQKPTHVLCLTKLINAFNTASDYNRSGNIDSVLPHWKMFFNEFEHENVLNNSTQDDLNTSSDCGEIVKDNEFSKKKSREEQKLISDFSYAMRRVGLSRLSKFVLGKALDKSEQISVWDRRPLRTSQIRYAALDAEVSRMIYFKLEEWCKQLNLDIKKITIKSSSVNDKEKSKN</sequence>
<organism evidence="2 3">
    <name type="scientific">Strongyloides papillosus</name>
    <name type="common">Intestinal threadworm</name>
    <dbReference type="NCBI Taxonomy" id="174720"/>
    <lineage>
        <taxon>Eukaryota</taxon>
        <taxon>Metazoa</taxon>
        <taxon>Ecdysozoa</taxon>
        <taxon>Nematoda</taxon>
        <taxon>Chromadorea</taxon>
        <taxon>Rhabditida</taxon>
        <taxon>Tylenchina</taxon>
        <taxon>Panagrolaimomorpha</taxon>
        <taxon>Strongyloidoidea</taxon>
        <taxon>Strongyloididae</taxon>
        <taxon>Strongyloides</taxon>
    </lineage>
</organism>
<feature type="domain" description="3'-5' exonuclease" evidence="1">
    <location>
        <begin position="322"/>
        <end position="378"/>
    </location>
</feature>
<name>A0A0N5BV93_STREA</name>
<accession>A0A0N5BV93</accession>
<dbReference type="SUPFAM" id="SSF53098">
    <property type="entry name" value="Ribonuclease H-like"/>
    <property type="match status" value="1"/>
</dbReference>
<evidence type="ECO:0000313" key="3">
    <source>
        <dbReference type="WBParaSite" id="SPAL_0000975800.1"/>
    </source>
</evidence>
<dbReference type="Pfam" id="PF01612">
    <property type="entry name" value="DNA_pol_A_exo1"/>
    <property type="match status" value="2"/>
</dbReference>
<evidence type="ECO:0000313" key="2">
    <source>
        <dbReference type="Proteomes" id="UP000046392"/>
    </source>
</evidence>
<keyword evidence="2" id="KW-1185">Reference proteome</keyword>
<dbReference type="GO" id="GO:0003676">
    <property type="term" value="F:nucleic acid binding"/>
    <property type="evidence" value="ECO:0007669"/>
    <property type="project" value="InterPro"/>
</dbReference>
<dbReference type="PANTHER" id="PTHR47765">
    <property type="entry name" value="3'-5' EXONUCLEASE DOMAIN-CONTAINING PROTEIN"/>
    <property type="match status" value="1"/>
</dbReference>
<feature type="domain" description="3'-5' exonuclease" evidence="1">
    <location>
        <begin position="148"/>
        <end position="226"/>
    </location>
</feature>
<dbReference type="STRING" id="174720.A0A0N5BV93"/>
<dbReference type="PANTHER" id="PTHR47765:SF3">
    <property type="entry name" value="3'-5' EXONUCLEASE DOMAIN-CONTAINING PROTEIN"/>
    <property type="match status" value="1"/>
</dbReference>
<dbReference type="WBParaSite" id="SPAL_0000975800.1">
    <property type="protein sequence ID" value="SPAL_0000975800.1"/>
    <property type="gene ID" value="SPAL_0000975800"/>
</dbReference>
<dbReference type="GO" id="GO:0006139">
    <property type="term" value="P:nucleobase-containing compound metabolic process"/>
    <property type="evidence" value="ECO:0007669"/>
    <property type="project" value="InterPro"/>
</dbReference>
<reference evidence="3" key="1">
    <citation type="submission" date="2017-02" db="UniProtKB">
        <authorList>
            <consortium name="WormBaseParasite"/>
        </authorList>
    </citation>
    <scope>IDENTIFICATION</scope>
</reference>
<dbReference type="AlphaFoldDB" id="A0A0N5BV93"/>
<dbReference type="InterPro" id="IPR002562">
    <property type="entry name" value="3'-5'_exonuclease_dom"/>
</dbReference>
<dbReference type="InterPro" id="IPR052408">
    <property type="entry name" value="Exonuclease_MUT-7-like"/>
</dbReference>
<dbReference type="Proteomes" id="UP000046392">
    <property type="component" value="Unplaced"/>
</dbReference>
<dbReference type="Gene3D" id="3.30.420.10">
    <property type="entry name" value="Ribonuclease H-like superfamily/Ribonuclease H"/>
    <property type="match status" value="1"/>
</dbReference>
<proteinExistence type="predicted"/>
<evidence type="ECO:0000259" key="1">
    <source>
        <dbReference type="Pfam" id="PF01612"/>
    </source>
</evidence>
<dbReference type="GO" id="GO:0008408">
    <property type="term" value="F:3'-5' exonuclease activity"/>
    <property type="evidence" value="ECO:0007669"/>
    <property type="project" value="InterPro"/>
</dbReference>